<keyword evidence="2" id="KW-1185">Reference proteome</keyword>
<evidence type="ECO:0000313" key="1">
    <source>
        <dbReference type="EMBL" id="MEI7035643.1"/>
    </source>
</evidence>
<organism evidence="1 2">
    <name type="scientific">Fulvimonas yonginensis</name>
    <dbReference type="NCBI Taxonomy" id="1495200"/>
    <lineage>
        <taxon>Bacteria</taxon>
        <taxon>Pseudomonadati</taxon>
        <taxon>Pseudomonadota</taxon>
        <taxon>Gammaproteobacteria</taxon>
        <taxon>Lysobacterales</taxon>
        <taxon>Rhodanobacteraceae</taxon>
        <taxon>Fulvimonas</taxon>
    </lineage>
</organism>
<dbReference type="RefSeq" id="WP_336806257.1">
    <property type="nucleotide sequence ID" value="NZ_JBBBNY010000001.1"/>
</dbReference>
<reference evidence="1 2" key="1">
    <citation type="journal article" date="2014" name="Int. J. Syst. Evol. Microbiol.">
        <title>Fulvimonas yonginensis sp. nov., isolated from greenhouse soil, and emended description of the genus Fulvimonas.</title>
        <authorList>
            <person name="Ahn J.H."/>
            <person name="Kim S.J."/>
            <person name="Weon H.Y."/>
            <person name="Hong S.B."/>
            <person name="Seok S.J."/>
            <person name="Kwon S.W."/>
        </authorList>
    </citation>
    <scope>NUCLEOTIDE SEQUENCE [LARGE SCALE GENOMIC DNA]</scope>
    <source>
        <strain evidence="1 2">KACC 16952</strain>
    </source>
</reference>
<name>A0ABU8J8V6_9GAMM</name>
<accession>A0ABU8J8V6</accession>
<dbReference type="Proteomes" id="UP001381174">
    <property type="component" value="Unassembled WGS sequence"/>
</dbReference>
<sequence length="113" mass="12614">MSELQEFERFMNELQAIQPSSRRRNSEAFAEAYAEVEQRLAAKVPQKAILTAFNKAYDLKLSPVGFRQLLDSERERRQANGDMPLCRSCGQPLGEVGHQAILTDEGVSEGGEA</sequence>
<gene>
    <name evidence="1" type="ORF">WAT24_02590</name>
</gene>
<protein>
    <submittedName>
        <fullName evidence="1">Uncharacterized protein</fullName>
    </submittedName>
</protein>
<proteinExistence type="predicted"/>
<comment type="caution">
    <text evidence="1">The sequence shown here is derived from an EMBL/GenBank/DDBJ whole genome shotgun (WGS) entry which is preliminary data.</text>
</comment>
<dbReference type="EMBL" id="JBBBNY010000001">
    <property type="protein sequence ID" value="MEI7035643.1"/>
    <property type="molecule type" value="Genomic_DNA"/>
</dbReference>
<evidence type="ECO:0000313" key="2">
    <source>
        <dbReference type="Proteomes" id="UP001381174"/>
    </source>
</evidence>